<dbReference type="PANTHER" id="PTHR43405">
    <property type="entry name" value="GLYCOSYL HYDROLASE DIGH"/>
    <property type="match status" value="1"/>
</dbReference>
<dbReference type="InterPro" id="IPR052177">
    <property type="entry name" value="Divisome_Glycosyl_Hydrolase"/>
</dbReference>
<protein>
    <submittedName>
        <fullName evidence="1">Uncharacterized protein</fullName>
    </submittedName>
</protein>
<evidence type="ECO:0000313" key="1">
    <source>
        <dbReference type="EMBL" id="BAR84390.1"/>
    </source>
</evidence>
<evidence type="ECO:0000313" key="2">
    <source>
        <dbReference type="Proteomes" id="UP000055316"/>
    </source>
</evidence>
<dbReference type="AlphaFoldDB" id="A0A9W3ZVX4"/>
<sequence length="139" mass="15587">MHFSLKDINNNPLGVKDSLSKNIYKHPALIPPMPWLDHDPPKQPTLKGAIPRDEGIAIGIIYNRDNDSAYYAIYRVNGKNEVDIQNPKNLLTTVRKTKLGEIYVDKTAISGETYTYVVTAVDRLHNESVASSHTTVRAK</sequence>
<dbReference type="InterPro" id="IPR013783">
    <property type="entry name" value="Ig-like_fold"/>
</dbReference>
<dbReference type="Gene3D" id="2.60.40.10">
    <property type="entry name" value="Immunoglobulins"/>
    <property type="match status" value="1"/>
</dbReference>
<accession>A0A9W3ZVX4</accession>
<proteinExistence type="predicted"/>
<dbReference type="Proteomes" id="UP000055316">
    <property type="component" value="Chromosome"/>
</dbReference>
<organism evidence="1 2">
    <name type="scientific">Bacillus thuringiensis subsp. tolworthi</name>
    <dbReference type="NCBI Taxonomy" id="1442"/>
    <lineage>
        <taxon>Bacteria</taxon>
        <taxon>Bacillati</taxon>
        <taxon>Bacillota</taxon>
        <taxon>Bacilli</taxon>
        <taxon>Bacillales</taxon>
        <taxon>Bacillaceae</taxon>
        <taxon>Bacillus</taxon>
        <taxon>Bacillus cereus group</taxon>
    </lineage>
</organism>
<reference evidence="1 2" key="1">
    <citation type="submission" date="2015-05" db="EMBL/GenBank/DDBJ databases">
        <title>Whole genome sequence of Bacillus thuringiensis serovar tolworthi Pasteur Institute Standard strain.</title>
        <authorList>
            <person name="Kanda K."/>
            <person name="Nakashima K."/>
            <person name="Nagano Y."/>
        </authorList>
    </citation>
    <scope>NUCLEOTIDE SEQUENCE [LARGE SCALE GENOMIC DNA]</scope>
    <source>
        <strain evidence="1 2">Pasteur Institute Standard strain</strain>
    </source>
</reference>
<dbReference type="EMBL" id="AP014864">
    <property type="protein sequence ID" value="BAR84390.1"/>
    <property type="molecule type" value="Genomic_DNA"/>
</dbReference>
<gene>
    <name evidence="1" type="ORF">KNN_03546</name>
</gene>
<dbReference type="PANTHER" id="PTHR43405:SF1">
    <property type="entry name" value="GLYCOSYL HYDROLASE DIGH"/>
    <property type="match status" value="1"/>
</dbReference>
<name>A0A9W3ZVX4_BACTO</name>